<evidence type="ECO:0000313" key="10">
    <source>
        <dbReference type="EMBL" id="KAK7309221.1"/>
    </source>
</evidence>
<comment type="caution">
    <text evidence="10">The sequence shown here is derived from an EMBL/GenBank/DDBJ whole genome shotgun (WGS) entry which is preliminary data.</text>
</comment>
<dbReference type="GO" id="GO:0005179">
    <property type="term" value="F:hormone activity"/>
    <property type="evidence" value="ECO:0007669"/>
    <property type="project" value="UniProtKB-KW"/>
</dbReference>
<evidence type="ECO:0000256" key="5">
    <source>
        <dbReference type="ARBA" id="ARBA00022702"/>
    </source>
</evidence>
<dbReference type="GO" id="GO:2000280">
    <property type="term" value="P:regulation of root development"/>
    <property type="evidence" value="ECO:0007669"/>
    <property type="project" value="TreeGrafter"/>
</dbReference>
<dbReference type="GO" id="GO:1901371">
    <property type="term" value="P:regulation of leaf morphogenesis"/>
    <property type="evidence" value="ECO:0007669"/>
    <property type="project" value="TreeGrafter"/>
</dbReference>
<keyword evidence="3" id="KW-0052">Apoplast</keyword>
<evidence type="ECO:0000256" key="3">
    <source>
        <dbReference type="ARBA" id="ARBA00022523"/>
    </source>
</evidence>
<dbReference type="EMBL" id="JAYKXN010000002">
    <property type="protein sequence ID" value="KAK7309221.1"/>
    <property type="molecule type" value="Genomic_DNA"/>
</dbReference>
<evidence type="ECO:0000256" key="1">
    <source>
        <dbReference type="ARBA" id="ARBA00004271"/>
    </source>
</evidence>
<feature type="chain" id="PRO_5042834676" description="Encoded peptide" evidence="9">
    <location>
        <begin position="23"/>
        <end position="136"/>
    </location>
</feature>
<keyword evidence="4" id="KW-0964">Secreted</keyword>
<name>A0AAN9K3D3_CLITE</name>
<feature type="region of interest" description="Disordered" evidence="8">
    <location>
        <begin position="106"/>
        <end position="136"/>
    </location>
</feature>
<comment type="subcellular location">
    <subcellularLocation>
        <location evidence="1">Secreted</location>
        <location evidence="1">Extracellular space</location>
        <location evidence="1">Apoplast</location>
    </subcellularLocation>
</comment>
<keyword evidence="11" id="KW-1185">Reference proteome</keyword>
<dbReference type="PANTHER" id="PTHR33348:SF44">
    <property type="entry name" value="PRECURSOR OF CEP6"/>
    <property type="match status" value="1"/>
</dbReference>
<accession>A0AAN9K3D3</accession>
<dbReference type="GO" id="GO:0048364">
    <property type="term" value="P:root development"/>
    <property type="evidence" value="ECO:0007669"/>
    <property type="project" value="InterPro"/>
</dbReference>
<gene>
    <name evidence="10" type="ORF">RJT34_05773</name>
</gene>
<evidence type="ECO:0000256" key="6">
    <source>
        <dbReference type="ARBA" id="ARBA00022729"/>
    </source>
</evidence>
<comment type="similarity">
    <text evidence="2">Belongs to the C-terminally encoded plant signaling peptide (CEP) family.</text>
</comment>
<keyword evidence="7" id="KW-0379">Hydroxylation</keyword>
<reference evidence="10 11" key="1">
    <citation type="submission" date="2024-01" db="EMBL/GenBank/DDBJ databases">
        <title>The genomes of 5 underutilized Papilionoideae crops provide insights into root nodulation and disease resistance.</title>
        <authorList>
            <person name="Yuan L."/>
        </authorList>
    </citation>
    <scope>NUCLEOTIDE SEQUENCE [LARGE SCALE GENOMIC DNA]</scope>
    <source>
        <strain evidence="10">LY-2023</strain>
        <tissue evidence="10">Leaf</tissue>
    </source>
</reference>
<keyword evidence="5" id="KW-0372">Hormone</keyword>
<feature type="compositionally biased region" description="Polar residues" evidence="8">
    <location>
        <begin position="37"/>
        <end position="47"/>
    </location>
</feature>
<evidence type="ECO:0000256" key="2">
    <source>
        <dbReference type="ARBA" id="ARBA00008963"/>
    </source>
</evidence>
<evidence type="ECO:0000256" key="8">
    <source>
        <dbReference type="SAM" id="MobiDB-lite"/>
    </source>
</evidence>
<dbReference type="GO" id="GO:0006995">
    <property type="term" value="P:cellular response to nitrogen starvation"/>
    <property type="evidence" value="ECO:0007669"/>
    <property type="project" value="UniProtKB-ARBA"/>
</dbReference>
<protein>
    <recommendedName>
        <fullName evidence="12">Encoded peptide</fullName>
    </recommendedName>
</protein>
<dbReference type="GO" id="GO:0048046">
    <property type="term" value="C:apoplast"/>
    <property type="evidence" value="ECO:0007669"/>
    <property type="project" value="UniProtKB-SubCell"/>
</dbReference>
<evidence type="ECO:0000313" key="11">
    <source>
        <dbReference type="Proteomes" id="UP001359559"/>
    </source>
</evidence>
<evidence type="ECO:0000256" key="7">
    <source>
        <dbReference type="ARBA" id="ARBA00023278"/>
    </source>
</evidence>
<evidence type="ECO:0008006" key="12">
    <source>
        <dbReference type="Google" id="ProtNLM"/>
    </source>
</evidence>
<sequence length="136" mass="14465">MVEFQAMHKYFAILLALMACHGSVFSHGRQIKVPLKQNSSLNTNTPKVASPIMPKLEGGSGDSGANYANGFRPTTPGNSPGIGHRKFGEDKDMKVVGALVQSPDVKVSVTKGNDFRPTGHSPGVGHSGENKNEHLN</sequence>
<evidence type="ECO:0000256" key="9">
    <source>
        <dbReference type="SAM" id="SignalP"/>
    </source>
</evidence>
<keyword evidence="6 9" id="KW-0732">Signal</keyword>
<dbReference type="GO" id="GO:1902025">
    <property type="term" value="P:nitrate import"/>
    <property type="evidence" value="ECO:0007669"/>
    <property type="project" value="TreeGrafter"/>
</dbReference>
<dbReference type="Proteomes" id="UP001359559">
    <property type="component" value="Unassembled WGS sequence"/>
</dbReference>
<evidence type="ECO:0000256" key="4">
    <source>
        <dbReference type="ARBA" id="ARBA00022525"/>
    </source>
</evidence>
<feature type="signal peptide" evidence="9">
    <location>
        <begin position="1"/>
        <end position="22"/>
    </location>
</feature>
<proteinExistence type="inferred from homology"/>
<dbReference type="InterPro" id="IPR033250">
    <property type="entry name" value="CEP"/>
</dbReference>
<feature type="region of interest" description="Disordered" evidence="8">
    <location>
        <begin position="37"/>
        <end position="88"/>
    </location>
</feature>
<organism evidence="10 11">
    <name type="scientific">Clitoria ternatea</name>
    <name type="common">Butterfly pea</name>
    <dbReference type="NCBI Taxonomy" id="43366"/>
    <lineage>
        <taxon>Eukaryota</taxon>
        <taxon>Viridiplantae</taxon>
        <taxon>Streptophyta</taxon>
        <taxon>Embryophyta</taxon>
        <taxon>Tracheophyta</taxon>
        <taxon>Spermatophyta</taxon>
        <taxon>Magnoliopsida</taxon>
        <taxon>eudicotyledons</taxon>
        <taxon>Gunneridae</taxon>
        <taxon>Pentapetalae</taxon>
        <taxon>rosids</taxon>
        <taxon>fabids</taxon>
        <taxon>Fabales</taxon>
        <taxon>Fabaceae</taxon>
        <taxon>Papilionoideae</taxon>
        <taxon>50 kb inversion clade</taxon>
        <taxon>NPAAA clade</taxon>
        <taxon>indigoferoid/millettioid clade</taxon>
        <taxon>Phaseoleae</taxon>
        <taxon>Clitoria</taxon>
    </lineage>
</organism>
<dbReference type="PANTHER" id="PTHR33348">
    <property type="entry name" value="PRECURSOR OF CEP5"/>
    <property type="match status" value="1"/>
</dbReference>
<dbReference type="AlphaFoldDB" id="A0AAN9K3D3"/>